<dbReference type="EMBL" id="JBHRTA010000009">
    <property type="protein sequence ID" value="MFC3196938.1"/>
    <property type="molecule type" value="Genomic_DNA"/>
</dbReference>
<dbReference type="RefSeq" id="WP_379020142.1">
    <property type="nucleotide sequence ID" value="NZ_JBHRTA010000009.1"/>
</dbReference>
<proteinExistence type="predicted"/>
<evidence type="ECO:0008006" key="3">
    <source>
        <dbReference type="Google" id="ProtNLM"/>
    </source>
</evidence>
<reference evidence="2" key="1">
    <citation type="journal article" date="2019" name="Int. J. Syst. Evol. Microbiol.">
        <title>The Global Catalogue of Microorganisms (GCM) 10K type strain sequencing project: providing services to taxonomists for standard genome sequencing and annotation.</title>
        <authorList>
            <consortium name="The Broad Institute Genomics Platform"/>
            <consortium name="The Broad Institute Genome Sequencing Center for Infectious Disease"/>
            <person name="Wu L."/>
            <person name="Ma J."/>
        </authorList>
    </citation>
    <scope>NUCLEOTIDE SEQUENCE [LARGE SCALE GENOMIC DNA]</scope>
    <source>
        <strain evidence="2">KCTC 52416</strain>
    </source>
</reference>
<gene>
    <name evidence="1" type="ORF">ACFOET_04850</name>
</gene>
<name>A0ABV7JFR7_9SPHI</name>
<dbReference type="Proteomes" id="UP001595526">
    <property type="component" value="Unassembled WGS sequence"/>
</dbReference>
<comment type="caution">
    <text evidence="1">The sequence shown here is derived from an EMBL/GenBank/DDBJ whole genome shotgun (WGS) entry which is preliminary data.</text>
</comment>
<evidence type="ECO:0000313" key="2">
    <source>
        <dbReference type="Proteomes" id="UP001595526"/>
    </source>
</evidence>
<accession>A0ABV7JFR7</accession>
<protein>
    <recommendedName>
        <fullName evidence="3">YARHG domain-containing protein</fullName>
    </recommendedName>
</protein>
<organism evidence="1 2">
    <name type="scientific">Parapedobacter deserti</name>
    <dbReference type="NCBI Taxonomy" id="1912957"/>
    <lineage>
        <taxon>Bacteria</taxon>
        <taxon>Pseudomonadati</taxon>
        <taxon>Bacteroidota</taxon>
        <taxon>Sphingobacteriia</taxon>
        <taxon>Sphingobacteriales</taxon>
        <taxon>Sphingobacteriaceae</taxon>
        <taxon>Parapedobacter</taxon>
    </lineage>
</organism>
<evidence type="ECO:0000313" key="1">
    <source>
        <dbReference type="EMBL" id="MFC3196938.1"/>
    </source>
</evidence>
<sequence>MIKDNRMMRAIITKFILIGCCCGVAVESTAQKQRTQYVMLDMLDSLYDLNRYTLNAQDLYGVDETIEIYNIHAAGLVLFSILPDFTSDKNWSEVDLNEIQDQVFGERSLRRELGNRIASENSKDKKTLQYSLVKSEGGKYFRSNQCLAEFFFIDTYPSLFNVPYGTINTGQDTLSIQQMKNVYRETLNIPGQWSFPMDVRWLGGTLLLPNRLLLQREYLSREFEIDGEKAYQFWTFTDWNTHDGYNLHRGIDRFIYMPEKGVVGGSYDFWFLYFDTWSNPPIERKRNNKTKEELWQNVLEEKVMLAEELKR</sequence>
<keyword evidence="2" id="KW-1185">Reference proteome</keyword>